<comment type="similarity">
    <text evidence="2">Belongs to the alkylbase DNA glycosidase AlkA family.</text>
</comment>
<dbReference type="Gene3D" id="1.10.340.30">
    <property type="entry name" value="Hypothetical protein, domain 2"/>
    <property type="match status" value="1"/>
</dbReference>
<dbReference type="GO" id="GO:0006285">
    <property type="term" value="P:base-excision repair, AP site formation"/>
    <property type="evidence" value="ECO:0007669"/>
    <property type="project" value="TreeGrafter"/>
</dbReference>
<dbReference type="GO" id="GO:0006307">
    <property type="term" value="P:DNA alkylation repair"/>
    <property type="evidence" value="ECO:0007669"/>
    <property type="project" value="TreeGrafter"/>
</dbReference>
<dbReference type="EMBL" id="AOFQ01000011">
    <property type="protein sequence ID" value="ESR00709.1"/>
    <property type="molecule type" value="Genomic_DNA"/>
</dbReference>
<proteinExistence type="inferred from homology"/>
<evidence type="ECO:0000256" key="1">
    <source>
        <dbReference type="ARBA" id="ARBA00000086"/>
    </source>
</evidence>
<dbReference type="Gene3D" id="1.10.1670.40">
    <property type="match status" value="1"/>
</dbReference>
<reference evidence="7 8" key="1">
    <citation type="submission" date="2013-07" db="EMBL/GenBank/DDBJ databases">
        <authorList>
            <person name="Schaap P.J."/>
            <person name="Mehboob F."/>
            <person name="Oosterkamp M.J."/>
            <person name="de Vos W.M."/>
            <person name="Stams A.J.M."/>
            <person name="Koehorst J.J."/>
        </authorList>
    </citation>
    <scope>NUCLEOTIDE SEQUENCE [LARGE SCALE GENOMIC DNA]</scope>
    <source>
        <strain evidence="7 8">AW-1</strain>
    </source>
</reference>
<dbReference type="FunFam" id="1.10.340.30:FF:000004">
    <property type="entry name" value="DNA-3-methyladenine glycosylase II"/>
    <property type="match status" value="1"/>
</dbReference>
<gene>
    <name evidence="7" type="ORF">F753_04210</name>
</gene>
<dbReference type="SMART" id="SM00478">
    <property type="entry name" value="ENDO3c"/>
    <property type="match status" value="1"/>
</dbReference>
<dbReference type="InterPro" id="IPR051912">
    <property type="entry name" value="Alkylbase_DNA_Glycosylase/TA"/>
</dbReference>
<comment type="caution">
    <text evidence="7">The sequence shown here is derived from an EMBL/GenBank/DDBJ whole genome shotgun (WGS) entry which is preliminary data.</text>
</comment>
<evidence type="ECO:0000259" key="6">
    <source>
        <dbReference type="SMART" id="SM00478"/>
    </source>
</evidence>
<dbReference type="Proteomes" id="UP000017822">
    <property type="component" value="Unassembled WGS sequence"/>
</dbReference>
<evidence type="ECO:0000256" key="4">
    <source>
        <dbReference type="ARBA" id="ARBA00022763"/>
    </source>
</evidence>
<evidence type="ECO:0000313" key="7">
    <source>
        <dbReference type="EMBL" id="ESR00709.1"/>
    </source>
</evidence>
<dbReference type="SUPFAM" id="SSF48150">
    <property type="entry name" value="DNA-glycosylase"/>
    <property type="match status" value="1"/>
</dbReference>
<protein>
    <recommendedName>
        <fullName evidence="3">DNA-3-methyladenine glycosylase II</fullName>
        <ecNumber evidence="3">3.2.2.21</ecNumber>
    </recommendedName>
</protein>
<dbReference type="GO" id="GO:0032993">
    <property type="term" value="C:protein-DNA complex"/>
    <property type="evidence" value="ECO:0007669"/>
    <property type="project" value="TreeGrafter"/>
</dbReference>
<keyword evidence="4" id="KW-0227">DNA damage</keyword>
<dbReference type="InterPro" id="IPR003265">
    <property type="entry name" value="HhH-GPD_domain"/>
</dbReference>
<dbReference type="GO" id="GO:0032131">
    <property type="term" value="F:alkylated DNA binding"/>
    <property type="evidence" value="ECO:0007669"/>
    <property type="project" value="TreeGrafter"/>
</dbReference>
<accession>V4QLG5</accession>
<name>V4QLG5_STUCH</name>
<dbReference type="AlphaFoldDB" id="V4QLG5"/>
<evidence type="ECO:0000256" key="2">
    <source>
        <dbReference type="ARBA" id="ARBA00010817"/>
    </source>
</evidence>
<sequence length="202" mass="22188">MSRSGQLAPTVVIEAEAYLSQSCRVMAGLIRTHGPCRLADREFRPFQTLANSIISQQLSAKAADTIERRVQAIVPGFTPAEFLAVQPEALRAAGLSSAKARYILELAQRVSDGRLNLEAMQEAPDADVIAALVDLPGIGQWTAEMFLIFGLRRPDVLSLGDAGLQRAARLLFGDDAKLERVGQSWQPFRSVASWYLWRHLDA</sequence>
<dbReference type="EC" id="3.2.2.21" evidence="3"/>
<dbReference type="GO" id="GO:0043916">
    <property type="term" value="F:DNA-7-methylguanine glycosylase activity"/>
    <property type="evidence" value="ECO:0007669"/>
    <property type="project" value="TreeGrafter"/>
</dbReference>
<dbReference type="PATRIC" id="fig|1263865.4.peg.824"/>
<dbReference type="Pfam" id="PF00730">
    <property type="entry name" value="HhH-GPD"/>
    <property type="match status" value="1"/>
</dbReference>
<dbReference type="InterPro" id="IPR011257">
    <property type="entry name" value="DNA_glycosylase"/>
</dbReference>
<evidence type="ECO:0000256" key="5">
    <source>
        <dbReference type="ARBA" id="ARBA00023204"/>
    </source>
</evidence>
<dbReference type="PANTHER" id="PTHR43003">
    <property type="entry name" value="DNA-3-METHYLADENINE GLYCOSYLASE"/>
    <property type="match status" value="1"/>
</dbReference>
<evidence type="ECO:0000256" key="3">
    <source>
        <dbReference type="ARBA" id="ARBA00012000"/>
    </source>
</evidence>
<evidence type="ECO:0000313" key="8">
    <source>
        <dbReference type="Proteomes" id="UP000017822"/>
    </source>
</evidence>
<organism evidence="7 8">
    <name type="scientific">Stutzerimonas chloritidismutans AW-1</name>
    <dbReference type="NCBI Taxonomy" id="1263865"/>
    <lineage>
        <taxon>Bacteria</taxon>
        <taxon>Pseudomonadati</taxon>
        <taxon>Pseudomonadota</taxon>
        <taxon>Gammaproteobacteria</taxon>
        <taxon>Pseudomonadales</taxon>
        <taxon>Pseudomonadaceae</taxon>
        <taxon>Stutzerimonas</taxon>
    </lineage>
</organism>
<dbReference type="GO" id="GO:0008725">
    <property type="term" value="F:DNA-3-methyladenine glycosylase activity"/>
    <property type="evidence" value="ECO:0007669"/>
    <property type="project" value="TreeGrafter"/>
</dbReference>
<dbReference type="PANTHER" id="PTHR43003:SF5">
    <property type="entry name" value="DNA-3-METHYLADENINE GLYCOSYLASE"/>
    <property type="match status" value="1"/>
</dbReference>
<feature type="domain" description="HhH-GPD" evidence="6">
    <location>
        <begin position="54"/>
        <end position="201"/>
    </location>
</feature>
<comment type="catalytic activity">
    <reaction evidence="1">
        <text>Hydrolysis of alkylated DNA, releasing 3-methyladenine, 3-methylguanine, 7-methylguanine and 7-methyladenine.</text>
        <dbReference type="EC" id="3.2.2.21"/>
    </reaction>
</comment>
<dbReference type="CDD" id="cd00056">
    <property type="entry name" value="ENDO3c"/>
    <property type="match status" value="1"/>
</dbReference>
<keyword evidence="5" id="KW-0234">DNA repair</keyword>